<evidence type="ECO:0000313" key="5">
    <source>
        <dbReference type="Proteomes" id="UP000285655"/>
    </source>
</evidence>
<evidence type="ECO:0000313" key="4">
    <source>
        <dbReference type="EMBL" id="RJO61425.1"/>
    </source>
</evidence>
<dbReference type="PROSITE" id="PS51462">
    <property type="entry name" value="NUDIX"/>
    <property type="match status" value="1"/>
</dbReference>
<dbReference type="PROSITE" id="PS00893">
    <property type="entry name" value="NUDIX_BOX"/>
    <property type="match status" value="1"/>
</dbReference>
<organism evidence="4 5">
    <name type="scientific">candidate division WS5 bacterium</name>
    <dbReference type="NCBI Taxonomy" id="2093353"/>
    <lineage>
        <taxon>Bacteria</taxon>
        <taxon>candidate division WS5</taxon>
    </lineage>
</organism>
<proteinExistence type="predicted"/>
<keyword evidence="2" id="KW-0378">Hydrolase</keyword>
<dbReference type="EMBL" id="QZJW01000019">
    <property type="protein sequence ID" value="RJO61425.1"/>
    <property type="molecule type" value="Genomic_DNA"/>
</dbReference>
<accession>A0A419DEB9</accession>
<gene>
    <name evidence="4" type="ORF">C4544_02830</name>
</gene>
<dbReference type="InterPro" id="IPR000086">
    <property type="entry name" value="NUDIX_hydrolase_dom"/>
</dbReference>
<comment type="cofactor">
    <cofactor evidence="1">
        <name>Mg(2+)</name>
        <dbReference type="ChEBI" id="CHEBI:18420"/>
    </cofactor>
</comment>
<dbReference type="InterPro" id="IPR020084">
    <property type="entry name" value="NUDIX_hydrolase_CS"/>
</dbReference>
<dbReference type="CDD" id="cd03674">
    <property type="entry name" value="NUDIX_Hydrolase"/>
    <property type="match status" value="1"/>
</dbReference>
<dbReference type="PANTHER" id="PTHR43046:SF14">
    <property type="entry name" value="MUTT_NUDIX FAMILY PROTEIN"/>
    <property type="match status" value="1"/>
</dbReference>
<dbReference type="Proteomes" id="UP000285655">
    <property type="component" value="Unassembled WGS sequence"/>
</dbReference>
<protein>
    <submittedName>
        <fullName evidence="4">NUDIX domain-containing protein</fullName>
    </submittedName>
</protein>
<dbReference type="InterPro" id="IPR015797">
    <property type="entry name" value="NUDIX_hydrolase-like_dom_sf"/>
</dbReference>
<reference evidence="4 5" key="1">
    <citation type="journal article" date="2017" name="ISME J.">
        <title>Energy and carbon metabolisms in a deep terrestrial subsurface fluid microbial community.</title>
        <authorList>
            <person name="Momper L."/>
            <person name="Jungbluth S.P."/>
            <person name="Lee M.D."/>
            <person name="Amend J.P."/>
        </authorList>
    </citation>
    <scope>NUCLEOTIDE SEQUENCE [LARGE SCALE GENOMIC DNA]</scope>
    <source>
        <strain evidence="4">SURF_29</strain>
    </source>
</reference>
<sequence>MEIARHFAASTYIVHKDKVLLHLHKKLGIWIPVGGHIDRNELPEKAALREIKEEAGVTVRLHNPDKQIGVSDVRQLFCPIHILLEDIDQVHQHIDFIYYATSESEKLAPQDGETTNLKWFTAEEVQALEGAPQNVKALSQEAIQLLGKEKK</sequence>
<feature type="domain" description="Nudix hydrolase" evidence="3">
    <location>
        <begin position="4"/>
        <end position="144"/>
    </location>
</feature>
<dbReference type="GO" id="GO:0016787">
    <property type="term" value="F:hydrolase activity"/>
    <property type="evidence" value="ECO:0007669"/>
    <property type="project" value="UniProtKB-KW"/>
</dbReference>
<dbReference type="Pfam" id="PF00293">
    <property type="entry name" value="NUDIX"/>
    <property type="match status" value="1"/>
</dbReference>
<name>A0A419DEB9_9BACT</name>
<comment type="caution">
    <text evidence="4">The sequence shown here is derived from an EMBL/GenBank/DDBJ whole genome shotgun (WGS) entry which is preliminary data.</text>
</comment>
<dbReference type="PANTHER" id="PTHR43046">
    <property type="entry name" value="GDP-MANNOSE MANNOSYL HYDROLASE"/>
    <property type="match status" value="1"/>
</dbReference>
<evidence type="ECO:0000256" key="1">
    <source>
        <dbReference type="ARBA" id="ARBA00001946"/>
    </source>
</evidence>
<evidence type="ECO:0000259" key="3">
    <source>
        <dbReference type="PROSITE" id="PS51462"/>
    </source>
</evidence>
<dbReference type="AlphaFoldDB" id="A0A419DEB9"/>
<dbReference type="Gene3D" id="3.90.79.10">
    <property type="entry name" value="Nucleoside Triphosphate Pyrophosphohydrolase"/>
    <property type="match status" value="1"/>
</dbReference>
<evidence type="ECO:0000256" key="2">
    <source>
        <dbReference type="ARBA" id="ARBA00022801"/>
    </source>
</evidence>
<dbReference type="SUPFAM" id="SSF55811">
    <property type="entry name" value="Nudix"/>
    <property type="match status" value="1"/>
</dbReference>